<dbReference type="GO" id="GO:0006508">
    <property type="term" value="P:proteolysis"/>
    <property type="evidence" value="ECO:0007669"/>
    <property type="project" value="InterPro"/>
</dbReference>
<sequence>MAKLLLLACLFPAFLYGQAPNFNLEQRSVDGTPAGWNRFGNNYLFSLDSTTRHGGQYSLRIAYTNEKGFSAADWVIPATFSGKNMTLKAFIKTQDIDSDAYAGLWMRIEDKAGNVIGFDNMQSRGIKGTTDWKEYSISLPITEKATTIHIGGLLVGKGTAWFDDFSLLVDDKPFEKAKTKAVKLAKADIDTTFNKGSGIELRKLTPQQIDNLTLLGKVWGFVKYYHPAVAEGNHNMDAELFRIMPAVLNATSIETRSSTLQNWLTTFGPVKGEGDNQKEIDKGVHKPDLGWISDSKQITKALQHQLTVIRQAKRSNKSYYISMEPQVGNPVFDHENPYRYMKTPDGGYRLLSLYRFWNIIQYFFPYKHLIGEDWQTVLPEFVPKFAAANDSLTYRLAALELIGRIHDTHANLWGDPIVRANLKGNHYAPAQLRHIENQFIVSGFYNDSLGKESGLVRGDVIKAIDNVPVETLVKQRSLYYPASNEPTRLRDMCRELLMGHTNTVRLDIDRAGKPLVINLKRYQAGQVKFNEQIDYSSYPKDSCYQLLHPDVGYLFLGNIKANKLPQIMELFKATKGLVIDLRCYPSEFVVFSLGRYLTEPTPFAKFTIGQTETPGLFTWGPELKVGQRNVTNAYRGKVVILVNELTQSSAEYHTMAFRKAPGAIVLGSTTAAADGNISPFSLPGGLRTMISGIGVYYPDDRETQRIGVGVDLEKRPTRKGVQEGRDELLEQAVILIRESK</sequence>
<organism evidence="3 4">
    <name type="scientific">Spirosoma terrae</name>
    <dbReference type="NCBI Taxonomy" id="1968276"/>
    <lineage>
        <taxon>Bacteria</taxon>
        <taxon>Pseudomonadati</taxon>
        <taxon>Bacteroidota</taxon>
        <taxon>Cytophagia</taxon>
        <taxon>Cytophagales</taxon>
        <taxon>Cytophagaceae</taxon>
        <taxon>Spirosoma</taxon>
    </lineage>
</organism>
<dbReference type="GO" id="GO:0008236">
    <property type="term" value="F:serine-type peptidase activity"/>
    <property type="evidence" value="ECO:0007669"/>
    <property type="project" value="InterPro"/>
</dbReference>
<feature type="domain" description="Tail specific protease" evidence="2">
    <location>
        <begin position="553"/>
        <end position="712"/>
    </location>
</feature>
<dbReference type="CDD" id="cd07562">
    <property type="entry name" value="Peptidase_S41_TRI"/>
    <property type="match status" value="1"/>
</dbReference>
<dbReference type="EMBL" id="JAAFZH010000009">
    <property type="protein sequence ID" value="NDU96999.1"/>
    <property type="molecule type" value="Genomic_DNA"/>
</dbReference>
<dbReference type="Gene3D" id="3.30.750.44">
    <property type="match status" value="1"/>
</dbReference>
<dbReference type="SUPFAM" id="SSF50156">
    <property type="entry name" value="PDZ domain-like"/>
    <property type="match status" value="1"/>
</dbReference>
<dbReference type="Proteomes" id="UP000474175">
    <property type="component" value="Unassembled WGS sequence"/>
</dbReference>
<protein>
    <submittedName>
        <fullName evidence="3">Peptidase S41</fullName>
    </submittedName>
</protein>
<evidence type="ECO:0000313" key="4">
    <source>
        <dbReference type="Proteomes" id="UP000474175"/>
    </source>
</evidence>
<reference evidence="3 4" key="1">
    <citation type="submission" date="2020-02" db="EMBL/GenBank/DDBJ databases">
        <title>Draft genome sequence of two Spirosoma agri KCTC 52727 and Spirosoma terrae KCTC 52035.</title>
        <authorList>
            <person name="Rojas J."/>
            <person name="Ambika Manirajan B."/>
            <person name="Suarez C."/>
            <person name="Ratering S."/>
            <person name="Schnell S."/>
        </authorList>
    </citation>
    <scope>NUCLEOTIDE SEQUENCE [LARGE SCALE GENOMIC DNA]</scope>
    <source>
        <strain evidence="3 4">KCTC 52035</strain>
    </source>
</reference>
<dbReference type="RefSeq" id="WP_163952011.1">
    <property type="nucleotide sequence ID" value="NZ_JAAFZH010000009.1"/>
</dbReference>
<comment type="caution">
    <text evidence="3">The sequence shown here is derived from an EMBL/GenBank/DDBJ whole genome shotgun (WGS) entry which is preliminary data.</text>
</comment>
<dbReference type="Pfam" id="PF03572">
    <property type="entry name" value="Peptidase_S41"/>
    <property type="match status" value="1"/>
</dbReference>
<dbReference type="InterPro" id="IPR029045">
    <property type="entry name" value="ClpP/crotonase-like_dom_sf"/>
</dbReference>
<dbReference type="InterPro" id="IPR036034">
    <property type="entry name" value="PDZ_sf"/>
</dbReference>
<proteinExistence type="predicted"/>
<feature type="chain" id="PRO_5026660629" evidence="1">
    <location>
        <begin position="20"/>
        <end position="740"/>
    </location>
</feature>
<feature type="signal peptide" evidence="1">
    <location>
        <begin position="1"/>
        <end position="19"/>
    </location>
</feature>
<dbReference type="InterPro" id="IPR005151">
    <property type="entry name" value="Tail-specific_protease"/>
</dbReference>
<dbReference type="Gene3D" id="2.30.42.10">
    <property type="match status" value="1"/>
</dbReference>
<keyword evidence="1" id="KW-0732">Signal</keyword>
<evidence type="ECO:0000259" key="2">
    <source>
        <dbReference type="Pfam" id="PF03572"/>
    </source>
</evidence>
<name>A0A6L9LK32_9BACT</name>
<accession>A0A6L9LK32</accession>
<evidence type="ECO:0000313" key="3">
    <source>
        <dbReference type="EMBL" id="NDU96999.1"/>
    </source>
</evidence>
<dbReference type="AlphaFoldDB" id="A0A6L9LK32"/>
<evidence type="ECO:0000256" key="1">
    <source>
        <dbReference type="SAM" id="SignalP"/>
    </source>
</evidence>
<dbReference type="Gene3D" id="3.90.226.10">
    <property type="entry name" value="2-enoyl-CoA Hydratase, Chain A, domain 1"/>
    <property type="match status" value="1"/>
</dbReference>
<dbReference type="Gene3D" id="2.60.120.260">
    <property type="entry name" value="Galactose-binding domain-like"/>
    <property type="match status" value="1"/>
</dbReference>
<dbReference type="SUPFAM" id="SSF52096">
    <property type="entry name" value="ClpP/crotonase"/>
    <property type="match status" value="1"/>
</dbReference>
<keyword evidence="4" id="KW-1185">Reference proteome</keyword>
<gene>
    <name evidence="3" type="ORF">GK108_19090</name>
</gene>